<gene>
    <name evidence="2" type="ORF">A9C11_32325</name>
</gene>
<feature type="transmembrane region" description="Helical" evidence="1">
    <location>
        <begin position="59"/>
        <end position="79"/>
    </location>
</feature>
<accession>A0A1A9KME4</accession>
<keyword evidence="1" id="KW-0812">Transmembrane</keyword>
<dbReference type="EMBL" id="CP015879">
    <property type="protein sequence ID" value="ANI18747.1"/>
    <property type="molecule type" value="Genomic_DNA"/>
</dbReference>
<evidence type="ECO:0000313" key="2">
    <source>
        <dbReference type="EMBL" id="ANI18747.1"/>
    </source>
</evidence>
<keyword evidence="1" id="KW-1133">Transmembrane helix</keyword>
<sequence>MLKKLKDQIAVQWGRFTGWLDVLERRWKSYWLKRVASATAFAMVAGFTLLALYGPAVSVSYLVTAAGLLLVALSLLVRFKFLQDLATLSGVALAAWWYVQSLPGVFNPVQHVRFDAEPQTSGFFVLPKTRPQGKSQIDDCDFDSASSTLTCSVRVVPVPPEKTVEAPDDRLSLQP</sequence>
<name>A0A1A9KME4_9PSED</name>
<feature type="transmembrane region" description="Helical" evidence="1">
    <location>
        <begin position="35"/>
        <end position="53"/>
    </location>
</feature>
<dbReference type="Proteomes" id="UP000077748">
    <property type="component" value="Plasmid pRBL16"/>
</dbReference>
<protein>
    <submittedName>
        <fullName evidence="2">Uncharacterized protein</fullName>
    </submittedName>
</protein>
<proteinExistence type="predicted"/>
<geneLocation type="plasmid" evidence="3">
    <name>prbl16</name>
</geneLocation>
<evidence type="ECO:0000256" key="1">
    <source>
        <dbReference type="SAM" id="Phobius"/>
    </source>
</evidence>
<reference evidence="2 3" key="1">
    <citation type="submission" date="2016-05" db="EMBL/GenBank/DDBJ databases">
        <title>Genome Sequence of Pseudomonas citronellolis Strain SJTE-3, an Estrogens and Persistent Organic Pollutants degradation strain.</title>
        <authorList>
            <person name="Liang R."/>
        </authorList>
    </citation>
    <scope>NUCLEOTIDE SEQUENCE [LARGE SCALE GENOMIC DNA]</scope>
    <source>
        <strain evidence="2 3">SJTE-3</strain>
        <plasmid evidence="3">Plasmid prbl16</plasmid>
    </source>
</reference>
<keyword evidence="1" id="KW-0472">Membrane</keyword>
<dbReference type="GeneID" id="42592466"/>
<organism evidence="2 3">
    <name type="scientific">Pseudomonas citronellolis</name>
    <dbReference type="NCBI Taxonomy" id="53408"/>
    <lineage>
        <taxon>Bacteria</taxon>
        <taxon>Pseudomonadati</taxon>
        <taxon>Pseudomonadota</taxon>
        <taxon>Gammaproteobacteria</taxon>
        <taxon>Pseudomonadales</taxon>
        <taxon>Pseudomonadaceae</taxon>
        <taxon>Pseudomonas</taxon>
    </lineage>
</organism>
<evidence type="ECO:0000313" key="3">
    <source>
        <dbReference type="Proteomes" id="UP000077748"/>
    </source>
</evidence>
<keyword evidence="2" id="KW-0614">Plasmid</keyword>
<dbReference type="AlphaFoldDB" id="A0A1A9KME4"/>
<dbReference type="RefSeq" id="WP_021018615.1">
    <property type="nucleotide sequence ID" value="NZ_CP015879.1"/>
</dbReference>